<accession>A0ABS8GWG6</accession>
<name>A0ABS8GWG6_9FLAO</name>
<keyword evidence="2" id="KW-0479">Metal-binding</keyword>
<evidence type="ECO:0000256" key="2">
    <source>
        <dbReference type="ARBA" id="ARBA00022723"/>
    </source>
</evidence>
<dbReference type="SUPFAM" id="SSF48537">
    <property type="entry name" value="Phospholipase C/P1 nuclease"/>
    <property type="match status" value="1"/>
</dbReference>
<organism evidence="8 9">
    <name type="scientific">Leeuwenhoekiella parthenopeia</name>
    <dbReference type="NCBI Taxonomy" id="2890320"/>
    <lineage>
        <taxon>Bacteria</taxon>
        <taxon>Pseudomonadati</taxon>
        <taxon>Bacteroidota</taxon>
        <taxon>Flavobacteriia</taxon>
        <taxon>Flavobacteriales</taxon>
        <taxon>Flavobacteriaceae</taxon>
        <taxon>Leeuwenhoekiella</taxon>
    </lineage>
</organism>
<dbReference type="Pfam" id="PF02265">
    <property type="entry name" value="S1-P1_nuclease"/>
    <property type="match status" value="1"/>
</dbReference>
<evidence type="ECO:0000256" key="4">
    <source>
        <dbReference type="ARBA" id="ARBA00022801"/>
    </source>
</evidence>
<keyword evidence="3" id="KW-0255">Endonuclease</keyword>
<keyword evidence="4" id="KW-0378">Hydrolase</keyword>
<dbReference type="EMBL" id="JAJGMW010000028">
    <property type="protein sequence ID" value="MCC4214365.1"/>
    <property type="molecule type" value="Genomic_DNA"/>
</dbReference>
<keyword evidence="5" id="KW-1015">Disulfide bond</keyword>
<dbReference type="PANTHER" id="PTHR33146:SF26">
    <property type="entry name" value="ENDONUCLEASE 4"/>
    <property type="match status" value="1"/>
</dbReference>
<gene>
    <name evidence="8" type="ORF">LLW17_16685</name>
</gene>
<feature type="chain" id="PRO_5046308829" evidence="7">
    <location>
        <begin position="21"/>
        <end position="258"/>
    </location>
</feature>
<keyword evidence="6" id="KW-0325">Glycoprotein</keyword>
<comment type="caution">
    <text evidence="8">The sequence shown here is derived from an EMBL/GenBank/DDBJ whole genome shotgun (WGS) entry which is preliminary data.</text>
</comment>
<dbReference type="InterPro" id="IPR003154">
    <property type="entry name" value="S1/P1nuclease"/>
</dbReference>
<evidence type="ECO:0000256" key="1">
    <source>
        <dbReference type="ARBA" id="ARBA00022722"/>
    </source>
</evidence>
<evidence type="ECO:0000313" key="9">
    <source>
        <dbReference type="Proteomes" id="UP001197770"/>
    </source>
</evidence>
<feature type="signal peptide" evidence="7">
    <location>
        <begin position="1"/>
        <end position="20"/>
    </location>
</feature>
<evidence type="ECO:0000256" key="7">
    <source>
        <dbReference type="SAM" id="SignalP"/>
    </source>
</evidence>
<dbReference type="InterPro" id="IPR008947">
    <property type="entry name" value="PLipase_C/P1_nuclease_dom_sf"/>
</dbReference>
<reference evidence="8 9" key="1">
    <citation type="submission" date="2021-11" db="EMBL/GenBank/DDBJ databases">
        <title>Seasonal and diel survey of microbial diversity of the Tyrrhenian coast.</title>
        <authorList>
            <person name="Gattoni G."/>
            <person name="Corral P."/>
        </authorList>
    </citation>
    <scope>NUCLEOTIDE SEQUENCE [LARGE SCALE GENOMIC DNA]</scope>
    <source>
        <strain evidence="8 9">Mr9</strain>
    </source>
</reference>
<keyword evidence="9" id="KW-1185">Reference proteome</keyword>
<dbReference type="RefSeq" id="WP_228231425.1">
    <property type="nucleotide sequence ID" value="NZ_JAJGMW010000028.1"/>
</dbReference>
<evidence type="ECO:0000256" key="3">
    <source>
        <dbReference type="ARBA" id="ARBA00022759"/>
    </source>
</evidence>
<protein>
    <submittedName>
        <fullName evidence="8">S1/P1 nuclease</fullName>
    </submittedName>
</protein>
<sequence>MFRKAFALVLITTLSFSVYADDWGQKGHRTTAAIASTYLTGKAKKAIKELLDDETLVTISTYADEIKSYDEYRKYSSWHYVNVEPGLTYEESDKNDYGDLVSAIRTCEEVLTSDRSSKEEKVFHLKLLVHFIGDLHQPLHLGRAEDKGGNDFQVRWFNDGTNLHSVWDTKMIESYGMSYSELNTNFGAISKKKFKELTSGELMSWVQEGQQLAQQVYNSADQGEKLGYRYVADHMDLVTLQLQKGGVRLAKMLNSIFG</sequence>
<keyword evidence="7" id="KW-0732">Signal</keyword>
<keyword evidence="1" id="KW-0540">Nuclease</keyword>
<dbReference type="Gene3D" id="1.10.575.10">
    <property type="entry name" value="P1 Nuclease"/>
    <property type="match status" value="1"/>
</dbReference>
<dbReference type="PANTHER" id="PTHR33146">
    <property type="entry name" value="ENDONUCLEASE 4"/>
    <property type="match status" value="1"/>
</dbReference>
<evidence type="ECO:0000256" key="6">
    <source>
        <dbReference type="ARBA" id="ARBA00023180"/>
    </source>
</evidence>
<evidence type="ECO:0000313" key="8">
    <source>
        <dbReference type="EMBL" id="MCC4214365.1"/>
    </source>
</evidence>
<dbReference type="CDD" id="cd11010">
    <property type="entry name" value="S1-P1_nuclease"/>
    <property type="match status" value="1"/>
</dbReference>
<dbReference type="Proteomes" id="UP001197770">
    <property type="component" value="Unassembled WGS sequence"/>
</dbReference>
<evidence type="ECO:0000256" key="5">
    <source>
        <dbReference type="ARBA" id="ARBA00023157"/>
    </source>
</evidence>
<proteinExistence type="predicted"/>